<dbReference type="Pfam" id="PF01839">
    <property type="entry name" value="FG-GAP"/>
    <property type="match status" value="2"/>
</dbReference>
<evidence type="ECO:0000256" key="9">
    <source>
        <dbReference type="ARBA" id="ARBA00023136"/>
    </source>
</evidence>
<dbReference type="PANTHER" id="PTHR23220">
    <property type="entry name" value="INTEGRIN ALPHA"/>
    <property type="match status" value="1"/>
</dbReference>
<dbReference type="OrthoDB" id="5573735at2759"/>
<dbReference type="InterPro" id="IPR000413">
    <property type="entry name" value="Integrin_alpha"/>
</dbReference>
<dbReference type="GO" id="GO:0007160">
    <property type="term" value="P:cell-matrix adhesion"/>
    <property type="evidence" value="ECO:0007669"/>
    <property type="project" value="TreeGrafter"/>
</dbReference>
<evidence type="ECO:0000256" key="1">
    <source>
        <dbReference type="ARBA" id="ARBA00004479"/>
    </source>
</evidence>
<accession>A0A3S3S582</accession>
<evidence type="ECO:0000256" key="6">
    <source>
        <dbReference type="ARBA" id="ARBA00022889"/>
    </source>
</evidence>
<dbReference type="Gene3D" id="1.20.5.930">
    <property type="entry name" value="Bicelle-embedded integrin alpha(iib) transmembrane segment"/>
    <property type="match status" value="1"/>
</dbReference>
<evidence type="ECO:0000256" key="14">
    <source>
        <dbReference type="SAM" id="MobiDB-lite"/>
    </source>
</evidence>
<dbReference type="InterPro" id="IPR013517">
    <property type="entry name" value="FG-GAP"/>
</dbReference>
<dbReference type="GO" id="GO:0007229">
    <property type="term" value="P:integrin-mediated signaling pathway"/>
    <property type="evidence" value="ECO:0007669"/>
    <property type="project" value="UniProtKB-KW"/>
</dbReference>
<keyword evidence="3 13" id="KW-0812">Transmembrane</keyword>
<keyword evidence="4" id="KW-0732">Signal</keyword>
<dbReference type="SUPFAM" id="SSF69179">
    <property type="entry name" value="Integrin domains"/>
    <property type="match status" value="1"/>
</dbReference>
<dbReference type="PROSITE" id="PS51470">
    <property type="entry name" value="FG_GAP"/>
    <property type="match status" value="3"/>
</dbReference>
<comment type="similarity">
    <text evidence="2 13">Belongs to the integrin alpha chain family.</text>
</comment>
<keyword evidence="7 13" id="KW-1133">Transmembrane helix</keyword>
<dbReference type="InterPro" id="IPR013519">
    <property type="entry name" value="Int_alpha_beta-p"/>
</dbReference>
<evidence type="ECO:0000313" key="16">
    <source>
        <dbReference type="EMBL" id="RWS09263.1"/>
    </source>
</evidence>
<evidence type="ECO:0000313" key="18">
    <source>
        <dbReference type="Proteomes" id="UP000285301"/>
    </source>
</evidence>
<comment type="caution">
    <text evidence="17">The sequence shown here is derived from an EMBL/GenBank/DDBJ whole genome shotgun (WGS) entry which is preliminary data.</text>
</comment>
<evidence type="ECO:0000256" key="7">
    <source>
        <dbReference type="ARBA" id="ARBA00022989"/>
    </source>
</evidence>
<evidence type="ECO:0000256" key="12">
    <source>
        <dbReference type="PROSITE-ProRule" id="PRU00803"/>
    </source>
</evidence>
<keyword evidence="6 13" id="KW-0130">Cell adhesion</keyword>
<keyword evidence="5" id="KW-0677">Repeat</keyword>
<gene>
    <name evidence="17" type="ORF">B4U79_13106</name>
    <name evidence="16" type="ORF">B4U79_16051</name>
</gene>
<dbReference type="SMART" id="SM00191">
    <property type="entry name" value="Int_alpha"/>
    <property type="match status" value="5"/>
</dbReference>
<dbReference type="InterPro" id="IPR048285">
    <property type="entry name" value="Integrin_alpha_Ig-like_2"/>
</dbReference>
<dbReference type="GO" id="GO:0033627">
    <property type="term" value="P:cell adhesion mediated by integrin"/>
    <property type="evidence" value="ECO:0007669"/>
    <property type="project" value="TreeGrafter"/>
</dbReference>
<dbReference type="AlphaFoldDB" id="A0A3S3S582"/>
<evidence type="ECO:0000256" key="5">
    <source>
        <dbReference type="ARBA" id="ARBA00022737"/>
    </source>
</evidence>
<dbReference type="PRINTS" id="PR01185">
    <property type="entry name" value="INTEGRINA"/>
</dbReference>
<evidence type="ECO:0000259" key="15">
    <source>
        <dbReference type="Pfam" id="PF20805"/>
    </source>
</evidence>
<feature type="repeat" description="FG-GAP" evidence="12">
    <location>
        <begin position="264"/>
        <end position="322"/>
    </location>
</feature>
<dbReference type="STRING" id="1965070.A0A3S3S582"/>
<dbReference type="Pfam" id="PF20805">
    <property type="entry name" value="Integrin_A_Ig_2"/>
    <property type="match status" value="1"/>
</dbReference>
<sequence>HIFLLIIIFNLSNSSNIDTNFPIVLSHNGKESSYFGASVTIAQGLRKSDLIVGAPKYSGNDHEKTGAIFACEIDQSNNATCRERSFIKDYQTKHDRAEYYYSDAVSGTSSAMKEPIIAIGAPGFSDWQGSVVVYHTANLDTASIMYDNHDYNSYMGYSVAIGQFFNDRVNYIAAGAPRSKETGCVKAEISLQPPNRLYKLNDPLKKCGDQFLEYFGASVIAVDVNKDRLMDLIVGSPLYSHSTKYRGDSGRIFVYLSLGRSFDSPSIISIEKNRGARFGSALASLGDLNYDGFNDVAVGAPYEDDGQGAVYIYFGTRFGLSKNYVQRIAASDQLSSLQLRGFGQSLSTGHDVDNNDYPDLLVGSYLSDKAILLRLITTSCIAEKLQLDVRSSLLLVVQGLNTELPLYVQITNNGENAYSTKLRLEIRPFVEVNQISSHCEDTTEEFAVIIDCDIDNPLETEQTKEIFFMFDLSKLSSNVQNITIDSSVTTLSNLSEKSNANQRIILDVKRFASLLLLRGEKSHQELYAGAGSREKEYVRFSSLLQVVKENYSSVDEVNIAFKIPSIAKNNFISFQPRINLENKPSRNFLMKCDYPKTKLPELPKEESFVDPSKESDVEKSKLRTEEPKVAKRDVSKQLKEETKNATAENEEILLKLNCETTECETVVCQIGPFGINHQTALLEIENAINLTGVENVFKTNYSGILFTIEVEAKITDKSINSDIYRAYLPTVFKRIPTPEAVSSWIIFASSGIGLLLFIIIFVLLLKFGFFQRKQREEMQRLMRENDKKRDFGATNVNETNRESSIGDDSS</sequence>
<dbReference type="GO" id="GO:0008305">
    <property type="term" value="C:integrin complex"/>
    <property type="evidence" value="ECO:0007669"/>
    <property type="project" value="InterPro"/>
</dbReference>
<feature type="compositionally biased region" description="Polar residues" evidence="14">
    <location>
        <begin position="794"/>
        <end position="810"/>
    </location>
</feature>
<dbReference type="Proteomes" id="UP000285301">
    <property type="component" value="Unassembled WGS sequence"/>
</dbReference>
<feature type="domain" description="Integrin alpha second immunoglobulin-like" evidence="15">
    <location>
        <begin position="394"/>
        <end position="500"/>
    </location>
</feature>
<feature type="non-terminal residue" evidence="17">
    <location>
        <position position="1"/>
    </location>
</feature>
<feature type="region of interest" description="Disordered" evidence="14">
    <location>
        <begin position="789"/>
        <end position="810"/>
    </location>
</feature>
<dbReference type="Gene3D" id="2.60.40.1510">
    <property type="entry name" value="ntegrin, alpha v. Chain A, domain 3"/>
    <property type="match status" value="1"/>
</dbReference>
<evidence type="ECO:0000256" key="4">
    <source>
        <dbReference type="ARBA" id="ARBA00022729"/>
    </source>
</evidence>
<feature type="repeat" description="FG-GAP" evidence="12">
    <location>
        <begin position="22"/>
        <end position="80"/>
    </location>
</feature>
<proteinExistence type="inferred from homology"/>
<protein>
    <submittedName>
        <fullName evidence="17">Integrin alpha-9-like protein</fullName>
    </submittedName>
</protein>
<comment type="subcellular location">
    <subcellularLocation>
        <location evidence="1 13">Membrane</location>
        <topology evidence="1 13">Single-pass type I membrane protein</topology>
    </subcellularLocation>
</comment>
<dbReference type="GO" id="GO:0005178">
    <property type="term" value="F:integrin binding"/>
    <property type="evidence" value="ECO:0007669"/>
    <property type="project" value="TreeGrafter"/>
</dbReference>
<dbReference type="EMBL" id="NCKU01002591">
    <property type="protein sequence ID" value="RWS09263.1"/>
    <property type="molecule type" value="Genomic_DNA"/>
</dbReference>
<evidence type="ECO:0000256" key="10">
    <source>
        <dbReference type="ARBA" id="ARBA00023170"/>
    </source>
</evidence>
<reference evidence="17 18" key="1">
    <citation type="journal article" date="2018" name="Gigascience">
        <title>Genomes of trombidid mites reveal novel predicted allergens and laterally-transferred genes associated with secondary metabolism.</title>
        <authorList>
            <person name="Dong X."/>
            <person name="Chaisiri K."/>
            <person name="Xia D."/>
            <person name="Armstrong S.D."/>
            <person name="Fang Y."/>
            <person name="Donnelly M.J."/>
            <person name="Kadowaki T."/>
            <person name="McGarry J.W."/>
            <person name="Darby A.C."/>
            <person name="Makepeace B.L."/>
        </authorList>
    </citation>
    <scope>NUCLEOTIDE SEQUENCE [LARGE SCALE GENOMIC DNA]</scope>
    <source>
        <strain evidence="17">UoL-WK</strain>
    </source>
</reference>
<keyword evidence="11" id="KW-0325">Glycoprotein</keyword>
<dbReference type="GO" id="GO:0009897">
    <property type="term" value="C:external side of plasma membrane"/>
    <property type="evidence" value="ECO:0007669"/>
    <property type="project" value="TreeGrafter"/>
</dbReference>
<reference evidence="17" key="2">
    <citation type="submission" date="2018-11" db="EMBL/GenBank/DDBJ databases">
        <title>Trombidioid mite genomics.</title>
        <authorList>
            <person name="Dong X."/>
        </authorList>
    </citation>
    <scope>NUCLEOTIDE SEQUENCE</scope>
    <source>
        <strain evidence="17">UoL-WK</strain>
    </source>
</reference>
<keyword evidence="18" id="KW-1185">Reference proteome</keyword>
<dbReference type="PANTHER" id="PTHR23220:SF83">
    <property type="entry name" value="INTEGRIN ALPHA-PS3-RELATED"/>
    <property type="match status" value="1"/>
</dbReference>
<evidence type="ECO:0000313" key="17">
    <source>
        <dbReference type="EMBL" id="RWS09324.1"/>
    </source>
</evidence>
<dbReference type="Gene3D" id="2.130.10.130">
    <property type="entry name" value="Integrin alpha, N-terminal"/>
    <property type="match status" value="1"/>
</dbReference>
<evidence type="ECO:0000256" key="13">
    <source>
        <dbReference type="RuleBase" id="RU003762"/>
    </source>
</evidence>
<dbReference type="EMBL" id="NCKU01002563">
    <property type="protein sequence ID" value="RWS09324.1"/>
    <property type="molecule type" value="Genomic_DNA"/>
</dbReference>
<dbReference type="SUPFAM" id="SSF69318">
    <property type="entry name" value="Integrin alpha N-terminal domain"/>
    <property type="match status" value="1"/>
</dbReference>
<evidence type="ECO:0000256" key="3">
    <source>
        <dbReference type="ARBA" id="ARBA00022692"/>
    </source>
</evidence>
<dbReference type="InterPro" id="IPR032695">
    <property type="entry name" value="Integrin_dom_sf"/>
</dbReference>
<feature type="repeat" description="FG-GAP" evidence="12">
    <location>
        <begin position="201"/>
        <end position="263"/>
    </location>
</feature>
<keyword evidence="8 13" id="KW-0401">Integrin</keyword>
<feature type="transmembrane region" description="Helical" evidence="13">
    <location>
        <begin position="744"/>
        <end position="765"/>
    </location>
</feature>
<evidence type="ECO:0000256" key="2">
    <source>
        <dbReference type="ARBA" id="ARBA00008054"/>
    </source>
</evidence>
<evidence type="ECO:0000256" key="11">
    <source>
        <dbReference type="ARBA" id="ARBA00023180"/>
    </source>
</evidence>
<keyword evidence="9 13" id="KW-0472">Membrane</keyword>
<dbReference type="InterPro" id="IPR028994">
    <property type="entry name" value="Integrin_alpha_N"/>
</dbReference>
<dbReference type="GO" id="GO:0007157">
    <property type="term" value="P:heterophilic cell-cell adhesion via plasma membrane cell adhesion molecules"/>
    <property type="evidence" value="ECO:0007669"/>
    <property type="project" value="UniProtKB-ARBA"/>
</dbReference>
<feature type="region of interest" description="Disordered" evidence="14">
    <location>
        <begin position="603"/>
        <end position="642"/>
    </location>
</feature>
<keyword evidence="10 13" id="KW-0675">Receptor</keyword>
<organism evidence="17 18">
    <name type="scientific">Dinothrombium tinctorium</name>
    <dbReference type="NCBI Taxonomy" id="1965070"/>
    <lineage>
        <taxon>Eukaryota</taxon>
        <taxon>Metazoa</taxon>
        <taxon>Ecdysozoa</taxon>
        <taxon>Arthropoda</taxon>
        <taxon>Chelicerata</taxon>
        <taxon>Arachnida</taxon>
        <taxon>Acari</taxon>
        <taxon>Acariformes</taxon>
        <taxon>Trombidiformes</taxon>
        <taxon>Prostigmata</taxon>
        <taxon>Anystina</taxon>
        <taxon>Parasitengona</taxon>
        <taxon>Trombidioidea</taxon>
        <taxon>Trombidiidae</taxon>
        <taxon>Dinothrombium</taxon>
    </lineage>
</organism>
<evidence type="ECO:0000256" key="8">
    <source>
        <dbReference type="ARBA" id="ARBA00023037"/>
    </source>
</evidence>
<name>A0A3S3S582_9ACAR</name>